<comment type="catalytic activity">
    <reaction evidence="7">
        <text>L-seryl-[protein] + ATP = O-phospho-L-seryl-[protein] + ADP + H(+)</text>
        <dbReference type="Rhea" id="RHEA:17989"/>
        <dbReference type="Rhea" id="RHEA-COMP:9863"/>
        <dbReference type="Rhea" id="RHEA-COMP:11604"/>
        <dbReference type="ChEBI" id="CHEBI:15378"/>
        <dbReference type="ChEBI" id="CHEBI:29999"/>
        <dbReference type="ChEBI" id="CHEBI:30616"/>
        <dbReference type="ChEBI" id="CHEBI:83421"/>
        <dbReference type="ChEBI" id="CHEBI:456216"/>
        <dbReference type="EC" id="2.7.12.2"/>
    </reaction>
</comment>
<evidence type="ECO:0000256" key="2">
    <source>
        <dbReference type="ARBA" id="ARBA00022741"/>
    </source>
</evidence>
<comment type="catalytic activity">
    <reaction evidence="9">
        <text>L-tyrosyl-[protein] + ATP = O-phospho-L-tyrosyl-[protein] + ADP + H(+)</text>
        <dbReference type="Rhea" id="RHEA:10596"/>
        <dbReference type="Rhea" id="RHEA-COMP:10136"/>
        <dbReference type="Rhea" id="RHEA-COMP:20101"/>
        <dbReference type="ChEBI" id="CHEBI:15378"/>
        <dbReference type="ChEBI" id="CHEBI:30616"/>
        <dbReference type="ChEBI" id="CHEBI:46858"/>
        <dbReference type="ChEBI" id="CHEBI:61978"/>
        <dbReference type="ChEBI" id="CHEBI:456216"/>
        <dbReference type="EC" id="2.7.12.2"/>
    </reaction>
</comment>
<dbReference type="EC" id="2.7.12.2" evidence="6"/>
<dbReference type="PANTHER" id="PTHR48013:SF9">
    <property type="entry name" value="DUAL SPECIFICITY MITOGEN-ACTIVATED PROTEIN KINASE KINASE 5"/>
    <property type="match status" value="1"/>
</dbReference>
<dbReference type="AlphaFoldDB" id="A0A935PYW4"/>
<reference evidence="11 12" key="1">
    <citation type="submission" date="2020-10" db="EMBL/GenBank/DDBJ databases">
        <title>Connecting structure to function with the recovery of over 1000 high-quality activated sludge metagenome-assembled genomes encoding full-length rRNA genes using long-read sequencing.</title>
        <authorList>
            <person name="Singleton C.M."/>
            <person name="Petriglieri F."/>
            <person name="Kristensen J.M."/>
            <person name="Kirkegaard R.H."/>
            <person name="Michaelsen T.Y."/>
            <person name="Andersen M.H."/>
            <person name="Karst S.M."/>
            <person name="Dueholm M.S."/>
            <person name="Nielsen P.H."/>
            <person name="Albertsen M."/>
        </authorList>
    </citation>
    <scope>NUCLEOTIDE SEQUENCE [LARGE SCALE GENOMIC DNA]</scope>
    <source>
        <strain evidence="11">EsbW_18-Q3-R4-48_BATAC.285</strain>
    </source>
</reference>
<evidence type="ECO:0000256" key="4">
    <source>
        <dbReference type="ARBA" id="ARBA00022840"/>
    </source>
</evidence>
<accession>A0A935PYW4</accession>
<dbReference type="Gene3D" id="1.10.510.10">
    <property type="entry name" value="Transferase(Phosphotransferase) domain 1"/>
    <property type="match status" value="1"/>
</dbReference>
<comment type="similarity">
    <text evidence="5">Belongs to the protein kinase superfamily. STE Ser/Thr protein kinase family. MAP kinase kinase subfamily.</text>
</comment>
<evidence type="ECO:0000256" key="6">
    <source>
        <dbReference type="ARBA" id="ARBA00038999"/>
    </source>
</evidence>
<proteinExistence type="inferred from homology"/>
<dbReference type="EMBL" id="JADJMH010000005">
    <property type="protein sequence ID" value="MBK7674852.1"/>
    <property type="molecule type" value="Genomic_DNA"/>
</dbReference>
<evidence type="ECO:0000256" key="3">
    <source>
        <dbReference type="ARBA" id="ARBA00022777"/>
    </source>
</evidence>
<keyword evidence="1" id="KW-0808">Transferase</keyword>
<evidence type="ECO:0000256" key="9">
    <source>
        <dbReference type="ARBA" id="ARBA00051693"/>
    </source>
</evidence>
<evidence type="ECO:0000256" key="5">
    <source>
        <dbReference type="ARBA" id="ARBA00038035"/>
    </source>
</evidence>
<keyword evidence="2" id="KW-0547">Nucleotide-binding</keyword>
<evidence type="ECO:0000313" key="11">
    <source>
        <dbReference type="EMBL" id="MBK7674852.1"/>
    </source>
</evidence>
<feature type="domain" description="Protein kinase" evidence="10">
    <location>
        <begin position="1"/>
        <end position="99"/>
    </location>
</feature>
<dbReference type="PANTHER" id="PTHR48013">
    <property type="entry name" value="DUAL SPECIFICITY MITOGEN-ACTIVATED PROTEIN KINASE KINASE 5-RELATED"/>
    <property type="match status" value="1"/>
</dbReference>
<dbReference type="InterPro" id="IPR011009">
    <property type="entry name" value="Kinase-like_dom_sf"/>
</dbReference>
<dbReference type="InterPro" id="IPR000719">
    <property type="entry name" value="Prot_kinase_dom"/>
</dbReference>
<evidence type="ECO:0000313" key="12">
    <source>
        <dbReference type="Proteomes" id="UP000697998"/>
    </source>
</evidence>
<keyword evidence="3 11" id="KW-0418">Kinase</keyword>
<evidence type="ECO:0000259" key="10">
    <source>
        <dbReference type="PROSITE" id="PS50011"/>
    </source>
</evidence>
<dbReference type="Proteomes" id="UP000697998">
    <property type="component" value="Unassembled WGS sequence"/>
</dbReference>
<organism evidence="11 12">
    <name type="scientific">Candidatus Accumulibacter proximus</name>
    <dbReference type="NCBI Taxonomy" id="2954385"/>
    <lineage>
        <taxon>Bacteria</taxon>
        <taxon>Pseudomonadati</taxon>
        <taxon>Pseudomonadota</taxon>
        <taxon>Betaproteobacteria</taxon>
        <taxon>Candidatus Accumulibacter</taxon>
    </lineage>
</organism>
<gene>
    <name evidence="11" type="ORF">IPJ27_08780</name>
</gene>
<evidence type="ECO:0000256" key="8">
    <source>
        <dbReference type="ARBA" id="ARBA00049299"/>
    </source>
</evidence>
<dbReference type="GO" id="GO:0004672">
    <property type="term" value="F:protein kinase activity"/>
    <property type="evidence" value="ECO:0007669"/>
    <property type="project" value="InterPro"/>
</dbReference>
<evidence type="ECO:0000256" key="7">
    <source>
        <dbReference type="ARBA" id="ARBA00049014"/>
    </source>
</evidence>
<evidence type="ECO:0000256" key="1">
    <source>
        <dbReference type="ARBA" id="ARBA00022679"/>
    </source>
</evidence>
<dbReference type="Pfam" id="PF00069">
    <property type="entry name" value="Pkinase"/>
    <property type="match status" value="1"/>
</dbReference>
<name>A0A935PYW4_9PROT</name>
<comment type="caution">
    <text evidence="11">The sequence shown here is derived from an EMBL/GenBank/DDBJ whole genome shotgun (WGS) entry which is preliminary data.</text>
</comment>
<protein>
    <recommendedName>
        <fullName evidence="6">mitogen-activated protein kinase kinase</fullName>
        <ecNumber evidence="6">2.7.12.2</ecNumber>
    </recommendedName>
</protein>
<dbReference type="PROSITE" id="PS50011">
    <property type="entry name" value="PROTEIN_KINASE_DOM"/>
    <property type="match status" value="1"/>
</dbReference>
<dbReference type="SUPFAM" id="SSF56112">
    <property type="entry name" value="Protein kinase-like (PK-like)"/>
    <property type="match status" value="1"/>
</dbReference>
<keyword evidence="4" id="KW-0067">ATP-binding</keyword>
<comment type="catalytic activity">
    <reaction evidence="8">
        <text>L-threonyl-[protein] + ATP = O-phospho-L-threonyl-[protein] + ADP + H(+)</text>
        <dbReference type="Rhea" id="RHEA:46608"/>
        <dbReference type="Rhea" id="RHEA-COMP:11060"/>
        <dbReference type="Rhea" id="RHEA-COMP:11605"/>
        <dbReference type="ChEBI" id="CHEBI:15378"/>
        <dbReference type="ChEBI" id="CHEBI:30013"/>
        <dbReference type="ChEBI" id="CHEBI:30616"/>
        <dbReference type="ChEBI" id="CHEBI:61977"/>
        <dbReference type="ChEBI" id="CHEBI:456216"/>
        <dbReference type="EC" id="2.7.12.2"/>
    </reaction>
</comment>
<sequence length="113" mass="12698">MSPEQVQGRDVDARSDLYSLAVVLFELVTGRVPFAEGTDFEIMKAQIEAPPPPLRQLVGDVPPVLENILSRALAKDPAQRYPDANAFRRAGCRGFSPTLRRWVTWLPLSQRHE</sequence>
<dbReference type="GO" id="GO:0005524">
    <property type="term" value="F:ATP binding"/>
    <property type="evidence" value="ECO:0007669"/>
    <property type="project" value="UniProtKB-KW"/>
</dbReference>